<dbReference type="SMART" id="SM00184">
    <property type="entry name" value="RING"/>
    <property type="match status" value="1"/>
</dbReference>
<organism evidence="12 13">
    <name type="scientific">Conidiobolus coronatus (strain ATCC 28846 / CBS 209.66 / NRRL 28638)</name>
    <name type="common">Delacroixia coronata</name>
    <dbReference type="NCBI Taxonomy" id="796925"/>
    <lineage>
        <taxon>Eukaryota</taxon>
        <taxon>Fungi</taxon>
        <taxon>Fungi incertae sedis</taxon>
        <taxon>Zoopagomycota</taxon>
        <taxon>Entomophthoromycotina</taxon>
        <taxon>Entomophthoromycetes</taxon>
        <taxon>Entomophthorales</taxon>
        <taxon>Ancylistaceae</taxon>
        <taxon>Conidiobolus</taxon>
    </lineage>
</organism>
<keyword evidence="13" id="KW-1185">Reference proteome</keyword>
<accession>A0A137P4V5</accession>
<sequence>MIPIWSLILYINICFCYNEQFQLRLSLNCANINQQQDSNCLSDHFDTIIKSDNIINTSPLIESINSSVGKSKNYYVLDLTLACTNQVTNSQVNGILKRNQNNEIVGYLQCTNSCSMQYQLAFANVTKVNTFILIADDCTHSIKKDQINNNQVILPIPDKQSFNQYWNTLINHTLQYNLDINSSNYALISLNPYTSNSLPLILSIILGCFIIFLILFICCLVRFRKKPTEDSSSTDIIDDYNNLYHDFEDGNSTTISLGGKELRSHYEIENNNEKSWEEEMNDVFEELSAKSPSLEDINLLSNVPMSEKPSVETAVSYNINFSQFVNEEISLSEPSPESATIPKHFSFRSFKDNSFGSQPKETSLNFPRMAAKIDPIPPRPPSISKTIQSSQLPYKKTRCSVCFLDYRYGEKVRSLSCGHTFHLECIDQWLIKFNTSDCPICYNDLKSSFLARSGSDIDTVPSTSSNMYNQSQDIQYSTSRNASRDIGVEIARSHTLQGSIIAEVQSYNSSTGSELSLPEPHLRKYHKLNKSRQSSINDE</sequence>
<evidence type="ECO:0000256" key="2">
    <source>
        <dbReference type="ARBA" id="ARBA00022692"/>
    </source>
</evidence>
<evidence type="ECO:0000256" key="10">
    <source>
        <dbReference type="SAM" id="SignalP"/>
    </source>
</evidence>
<reference evidence="12 13" key="1">
    <citation type="journal article" date="2015" name="Genome Biol. Evol.">
        <title>Phylogenomic analyses indicate that early fungi evolved digesting cell walls of algal ancestors of land plants.</title>
        <authorList>
            <person name="Chang Y."/>
            <person name="Wang S."/>
            <person name="Sekimoto S."/>
            <person name="Aerts A.L."/>
            <person name="Choi C."/>
            <person name="Clum A."/>
            <person name="LaButti K.M."/>
            <person name="Lindquist E.A."/>
            <person name="Yee Ngan C."/>
            <person name="Ohm R.A."/>
            <person name="Salamov A.A."/>
            <person name="Grigoriev I.V."/>
            <person name="Spatafora J.W."/>
            <person name="Berbee M.L."/>
        </authorList>
    </citation>
    <scope>NUCLEOTIDE SEQUENCE [LARGE SCALE GENOMIC DNA]</scope>
    <source>
        <strain evidence="12 13">NRRL 28638</strain>
    </source>
</reference>
<dbReference type="SUPFAM" id="SSF57850">
    <property type="entry name" value="RING/U-box"/>
    <property type="match status" value="1"/>
</dbReference>
<dbReference type="GO" id="GO:0008270">
    <property type="term" value="F:zinc ion binding"/>
    <property type="evidence" value="ECO:0007669"/>
    <property type="project" value="UniProtKB-KW"/>
</dbReference>
<name>A0A137P4V5_CONC2</name>
<keyword evidence="3" id="KW-0479">Metal-binding</keyword>
<dbReference type="InterPro" id="IPR001841">
    <property type="entry name" value="Znf_RING"/>
</dbReference>
<evidence type="ECO:0000256" key="7">
    <source>
        <dbReference type="ARBA" id="ARBA00023136"/>
    </source>
</evidence>
<dbReference type="PANTHER" id="PTHR46539:SF9">
    <property type="entry name" value="RING-H2 FINGER PROTEIN ATL56"/>
    <property type="match status" value="1"/>
</dbReference>
<evidence type="ECO:0000256" key="9">
    <source>
        <dbReference type="SAM" id="Phobius"/>
    </source>
</evidence>
<feature type="transmembrane region" description="Helical" evidence="9">
    <location>
        <begin position="200"/>
        <end position="223"/>
    </location>
</feature>
<dbReference type="Pfam" id="PF13639">
    <property type="entry name" value="zf-RING_2"/>
    <property type="match status" value="1"/>
</dbReference>
<gene>
    <name evidence="12" type="ORF">CONCODRAFT_71067</name>
</gene>
<dbReference type="Proteomes" id="UP000070444">
    <property type="component" value="Unassembled WGS sequence"/>
</dbReference>
<evidence type="ECO:0000256" key="8">
    <source>
        <dbReference type="PROSITE-ProRule" id="PRU00175"/>
    </source>
</evidence>
<feature type="domain" description="RING-type" evidence="11">
    <location>
        <begin position="399"/>
        <end position="441"/>
    </location>
</feature>
<comment type="subcellular location">
    <subcellularLocation>
        <location evidence="1">Membrane</location>
    </subcellularLocation>
</comment>
<dbReference type="GO" id="GO:0016567">
    <property type="term" value="P:protein ubiquitination"/>
    <property type="evidence" value="ECO:0007669"/>
    <property type="project" value="UniProtKB-UniPathway"/>
</dbReference>
<evidence type="ECO:0000259" key="11">
    <source>
        <dbReference type="PROSITE" id="PS50089"/>
    </source>
</evidence>
<evidence type="ECO:0000256" key="6">
    <source>
        <dbReference type="ARBA" id="ARBA00022989"/>
    </source>
</evidence>
<dbReference type="OrthoDB" id="8062037at2759"/>
<dbReference type="PANTHER" id="PTHR46539">
    <property type="entry name" value="E3 UBIQUITIN-PROTEIN LIGASE ATL42"/>
    <property type="match status" value="1"/>
</dbReference>
<protein>
    <recommendedName>
        <fullName evidence="11">RING-type domain-containing protein</fullName>
    </recommendedName>
</protein>
<feature type="signal peptide" evidence="10">
    <location>
        <begin position="1"/>
        <end position="16"/>
    </location>
</feature>
<evidence type="ECO:0000256" key="5">
    <source>
        <dbReference type="ARBA" id="ARBA00022833"/>
    </source>
</evidence>
<dbReference type="AlphaFoldDB" id="A0A137P4V5"/>
<dbReference type="PROSITE" id="PS50089">
    <property type="entry name" value="ZF_RING_2"/>
    <property type="match status" value="1"/>
</dbReference>
<keyword evidence="4 8" id="KW-0863">Zinc-finger</keyword>
<feature type="chain" id="PRO_5007294493" description="RING-type domain-containing protein" evidence="10">
    <location>
        <begin position="17"/>
        <end position="539"/>
    </location>
</feature>
<proteinExistence type="predicted"/>
<dbReference type="EMBL" id="KQ964517">
    <property type="protein sequence ID" value="KXN69954.1"/>
    <property type="molecule type" value="Genomic_DNA"/>
</dbReference>
<dbReference type="Gene3D" id="3.30.40.10">
    <property type="entry name" value="Zinc/RING finger domain, C3HC4 (zinc finger)"/>
    <property type="match status" value="1"/>
</dbReference>
<keyword evidence="6 9" id="KW-1133">Transmembrane helix</keyword>
<evidence type="ECO:0000256" key="4">
    <source>
        <dbReference type="ARBA" id="ARBA00022771"/>
    </source>
</evidence>
<keyword evidence="10" id="KW-0732">Signal</keyword>
<dbReference type="UniPathway" id="UPA00143"/>
<evidence type="ECO:0000313" key="13">
    <source>
        <dbReference type="Proteomes" id="UP000070444"/>
    </source>
</evidence>
<keyword evidence="2 9" id="KW-0812">Transmembrane</keyword>
<evidence type="ECO:0000256" key="1">
    <source>
        <dbReference type="ARBA" id="ARBA00004370"/>
    </source>
</evidence>
<dbReference type="STRING" id="796925.A0A137P4V5"/>
<keyword evidence="7 9" id="KW-0472">Membrane</keyword>
<keyword evidence="5" id="KW-0862">Zinc</keyword>
<evidence type="ECO:0000313" key="12">
    <source>
        <dbReference type="EMBL" id="KXN69954.1"/>
    </source>
</evidence>
<evidence type="ECO:0000256" key="3">
    <source>
        <dbReference type="ARBA" id="ARBA00022723"/>
    </source>
</evidence>
<dbReference type="InterPro" id="IPR013083">
    <property type="entry name" value="Znf_RING/FYVE/PHD"/>
</dbReference>
<dbReference type="GO" id="GO:0016020">
    <property type="term" value="C:membrane"/>
    <property type="evidence" value="ECO:0007669"/>
    <property type="project" value="UniProtKB-SubCell"/>
</dbReference>